<comment type="subcellular location">
    <subcellularLocation>
        <location evidence="1">Cytoplasm</location>
    </subcellularLocation>
</comment>
<evidence type="ECO:0000256" key="1">
    <source>
        <dbReference type="ARBA" id="ARBA00004496"/>
    </source>
</evidence>
<organism evidence="6 7">
    <name type="scientific">Solihabitans fulvus</name>
    <dbReference type="NCBI Taxonomy" id="1892852"/>
    <lineage>
        <taxon>Bacteria</taxon>
        <taxon>Bacillati</taxon>
        <taxon>Actinomycetota</taxon>
        <taxon>Actinomycetes</taxon>
        <taxon>Pseudonocardiales</taxon>
        <taxon>Pseudonocardiaceae</taxon>
        <taxon>Solihabitans</taxon>
    </lineage>
</organism>
<name>A0A5B2XDJ2_9PSEU</name>
<evidence type="ECO:0000256" key="2">
    <source>
        <dbReference type="ARBA" id="ARBA00006411"/>
    </source>
</evidence>
<gene>
    <name evidence="6" type="ORF">F0L68_18940</name>
</gene>
<keyword evidence="4" id="KW-0143">Chaperone</keyword>
<dbReference type="EMBL" id="VUOB01000032">
    <property type="protein sequence ID" value="KAA2261031.1"/>
    <property type="molecule type" value="Genomic_DNA"/>
</dbReference>
<evidence type="ECO:0000256" key="3">
    <source>
        <dbReference type="ARBA" id="ARBA00022490"/>
    </source>
</evidence>
<comment type="caution">
    <text evidence="6">The sequence shown here is derived from an EMBL/GenBank/DDBJ whole genome shotgun (WGS) entry which is preliminary data.</text>
</comment>
<comment type="similarity">
    <text evidence="2">Belongs to the EspG family.</text>
</comment>
<keyword evidence="3" id="KW-0963">Cytoplasm</keyword>
<reference evidence="6 7" key="1">
    <citation type="submission" date="2019-09" db="EMBL/GenBank/DDBJ databases">
        <title>Goodfellowia gen. nov., a new genus of the Pseudonocardineae related to Actinoalloteichus, containing Goodfellowia coeruleoviolacea gen. nov., comb. nov. gen. nov., comb. nov.</title>
        <authorList>
            <person name="Labeda D."/>
        </authorList>
    </citation>
    <scope>NUCLEOTIDE SEQUENCE [LARGE SCALE GENOMIC DNA]</scope>
    <source>
        <strain evidence="6 7">AN110305</strain>
    </source>
</reference>
<evidence type="ECO:0000313" key="6">
    <source>
        <dbReference type="EMBL" id="KAA2261031.1"/>
    </source>
</evidence>
<proteinExistence type="inferred from homology"/>
<accession>A0A5B2XDJ2</accession>
<evidence type="ECO:0000313" key="7">
    <source>
        <dbReference type="Proteomes" id="UP000323454"/>
    </source>
</evidence>
<dbReference type="Pfam" id="PF14011">
    <property type="entry name" value="ESX-1_EspG"/>
    <property type="match status" value="1"/>
</dbReference>
<dbReference type="AlphaFoldDB" id="A0A5B2XDJ2"/>
<dbReference type="Proteomes" id="UP000323454">
    <property type="component" value="Unassembled WGS sequence"/>
</dbReference>
<keyword evidence="7" id="KW-1185">Reference proteome</keyword>
<dbReference type="InterPro" id="IPR025734">
    <property type="entry name" value="EspG"/>
</dbReference>
<protein>
    <submittedName>
        <fullName evidence="6">ESX secretion-associated protein EspG</fullName>
    </submittedName>
</protein>
<dbReference type="OrthoDB" id="5175124at2"/>
<sequence length="264" mass="29386">MTVSYSFSLSHAALDIVWEELKLGSRVFPFDIPHHGQTFDERRRIRDAVFRDLESRNLASRGRLSPEAEEALRLLVQFEYGFTVIGMLDRQSEQQLLARGGAAGDLGVLAVLDDRMLKVDTMRSSALIHAMVSLLPQERPGPGQSVTISTGAPAPARRHDEDEDFDSMFEPVAPTGGHAAQNRAVEVIMERPRLRAGQFSAYASGRHGRQNRSPELVWFDTDAGRYLMQTRREQDGNTWITIAPTDSTRIVSQLGQLLNSLNAG</sequence>
<evidence type="ECO:0000256" key="4">
    <source>
        <dbReference type="ARBA" id="ARBA00023186"/>
    </source>
</evidence>
<feature type="region of interest" description="Disordered" evidence="5">
    <location>
        <begin position="138"/>
        <end position="160"/>
    </location>
</feature>
<evidence type="ECO:0000256" key="5">
    <source>
        <dbReference type="SAM" id="MobiDB-lite"/>
    </source>
</evidence>
<dbReference type="RefSeq" id="WP_149850938.1">
    <property type="nucleotide sequence ID" value="NZ_VUOB01000032.1"/>
</dbReference>
<reference evidence="6 7" key="2">
    <citation type="submission" date="2019-09" db="EMBL/GenBank/DDBJ databases">
        <authorList>
            <person name="Jin C."/>
        </authorList>
    </citation>
    <scope>NUCLEOTIDE SEQUENCE [LARGE SCALE GENOMIC DNA]</scope>
    <source>
        <strain evidence="6 7">AN110305</strain>
    </source>
</reference>